<keyword evidence="3" id="KW-1185">Reference proteome</keyword>
<protein>
    <recommendedName>
        <fullName evidence="1">DUF83 domain-containing protein</fullName>
    </recommendedName>
</protein>
<dbReference type="EMBL" id="BMHQ01000027">
    <property type="protein sequence ID" value="GGE30130.1"/>
    <property type="molecule type" value="Genomic_DNA"/>
</dbReference>
<evidence type="ECO:0000259" key="1">
    <source>
        <dbReference type="Pfam" id="PF01930"/>
    </source>
</evidence>
<dbReference type="AlphaFoldDB" id="A0A8J2YF04"/>
<comment type="caution">
    <text evidence="2">The sequence shown here is derived from an EMBL/GenBank/DDBJ whole genome shotgun (WGS) entry which is preliminary data.</text>
</comment>
<dbReference type="InterPro" id="IPR051827">
    <property type="entry name" value="Cas4_exonuclease"/>
</dbReference>
<name>A0A8J2YF04_9BACL</name>
<dbReference type="InterPro" id="IPR011604">
    <property type="entry name" value="PDDEXK-like_dom_sf"/>
</dbReference>
<dbReference type="InterPro" id="IPR022765">
    <property type="entry name" value="Dna2/Cas4_DUF83"/>
</dbReference>
<reference evidence="2" key="2">
    <citation type="submission" date="2020-09" db="EMBL/GenBank/DDBJ databases">
        <authorList>
            <person name="Sun Q."/>
            <person name="Zhou Y."/>
        </authorList>
    </citation>
    <scope>NUCLEOTIDE SEQUENCE</scope>
    <source>
        <strain evidence="2">CGMCC 1.15179</strain>
    </source>
</reference>
<dbReference type="Proteomes" id="UP000625210">
    <property type="component" value="Unassembled WGS sequence"/>
</dbReference>
<feature type="domain" description="DUF83" evidence="1">
    <location>
        <begin position="35"/>
        <end position="177"/>
    </location>
</feature>
<reference evidence="2" key="1">
    <citation type="journal article" date="2014" name="Int. J. Syst. Evol. Microbiol.">
        <title>Complete genome sequence of Corynebacterium casei LMG S-19264T (=DSM 44701T), isolated from a smear-ripened cheese.</title>
        <authorList>
            <consortium name="US DOE Joint Genome Institute (JGI-PGF)"/>
            <person name="Walter F."/>
            <person name="Albersmeier A."/>
            <person name="Kalinowski J."/>
            <person name="Ruckert C."/>
        </authorList>
    </citation>
    <scope>NUCLEOTIDE SEQUENCE</scope>
    <source>
        <strain evidence="2">CGMCC 1.15179</strain>
    </source>
</reference>
<dbReference type="RefSeq" id="WP_188649186.1">
    <property type="nucleotide sequence ID" value="NZ_BMHQ01000027.1"/>
</dbReference>
<proteinExistence type="predicted"/>
<evidence type="ECO:0000313" key="3">
    <source>
        <dbReference type="Proteomes" id="UP000625210"/>
    </source>
</evidence>
<dbReference type="PANTHER" id="PTHR36531:SF2">
    <property type="entry name" value="CRISPR-ASSOCIATED EXONUCLEASE CAS4"/>
    <property type="match status" value="1"/>
</dbReference>
<gene>
    <name evidence="2" type="ORF">GCM10011571_35400</name>
</gene>
<sequence>MLNVLVGFLVVILLLAMVIRRNPKTNGDPTQVPQGKSPHVRMGELIYSDEKGEGKTLWDYQWGLKGKPDEVWKNGDKLHVVEVKATHLPEYRTNPYESHKMQLAVYMRLAQVHFKLPVESGEIRYASGQRFKYKWDYSLRNQLWRTIERIRKVDATGNTFVKVKKTQCQRCRYYSVCDKKRFAR</sequence>
<dbReference type="Pfam" id="PF01930">
    <property type="entry name" value="Cas_Cas4"/>
    <property type="match status" value="1"/>
</dbReference>
<organism evidence="2 3">
    <name type="scientific">Marinithermofilum abyssi</name>
    <dbReference type="NCBI Taxonomy" id="1571185"/>
    <lineage>
        <taxon>Bacteria</taxon>
        <taxon>Bacillati</taxon>
        <taxon>Bacillota</taxon>
        <taxon>Bacilli</taxon>
        <taxon>Bacillales</taxon>
        <taxon>Thermoactinomycetaceae</taxon>
        <taxon>Marinithermofilum</taxon>
    </lineage>
</organism>
<accession>A0A8J2YF04</accession>
<dbReference type="PANTHER" id="PTHR36531">
    <property type="entry name" value="CRISPR-ASSOCIATED EXONUCLEASE CAS4"/>
    <property type="match status" value="1"/>
</dbReference>
<dbReference type="Gene3D" id="3.90.320.10">
    <property type="match status" value="1"/>
</dbReference>
<evidence type="ECO:0000313" key="2">
    <source>
        <dbReference type="EMBL" id="GGE30130.1"/>
    </source>
</evidence>